<keyword evidence="3" id="KW-1185">Reference proteome</keyword>
<reference evidence="2" key="1">
    <citation type="submission" date="2021-02" db="EMBL/GenBank/DDBJ databases">
        <authorList>
            <person name="Dougan E. K."/>
            <person name="Rhodes N."/>
            <person name="Thang M."/>
            <person name="Chan C."/>
        </authorList>
    </citation>
    <scope>NUCLEOTIDE SEQUENCE</scope>
</reference>
<proteinExistence type="predicted"/>
<sequence>MRRSIVEAAFASVDDQLREQLGGAGDRCGSTCITVVLWPKTGGFRVLVANLGDSRALLYRDRGSFEHVAETCDHKPDVLFEKRRIRAAGGYVLPREDDNPARLDAVLAMSRAFGNFRFKDFSLEPGARKVSAIPDICEFDAAPGDVLVLASDGVLDVVPSAEVAALAVRGARGGSAVAAAADVVWAALQRDTKDNVTGAVIRLGTGEAPSE</sequence>
<dbReference type="InterPro" id="IPR015655">
    <property type="entry name" value="PP2C"/>
</dbReference>
<protein>
    <recommendedName>
        <fullName evidence="1">PPM-type phosphatase domain-containing protein</fullName>
    </recommendedName>
</protein>
<accession>A0A812S3K3</accession>
<feature type="domain" description="PPM-type phosphatase" evidence="1">
    <location>
        <begin position="1"/>
        <end position="203"/>
    </location>
</feature>
<dbReference type="SUPFAM" id="SSF81606">
    <property type="entry name" value="PP2C-like"/>
    <property type="match status" value="1"/>
</dbReference>
<comment type="caution">
    <text evidence="2">The sequence shown here is derived from an EMBL/GenBank/DDBJ whole genome shotgun (WGS) entry which is preliminary data.</text>
</comment>
<dbReference type="InterPro" id="IPR001932">
    <property type="entry name" value="PPM-type_phosphatase-like_dom"/>
</dbReference>
<dbReference type="OrthoDB" id="10264738at2759"/>
<dbReference type="Pfam" id="PF00481">
    <property type="entry name" value="PP2C"/>
    <property type="match status" value="1"/>
</dbReference>
<dbReference type="Proteomes" id="UP000604046">
    <property type="component" value="Unassembled WGS sequence"/>
</dbReference>
<dbReference type="PANTHER" id="PTHR47992">
    <property type="entry name" value="PROTEIN PHOSPHATASE"/>
    <property type="match status" value="1"/>
</dbReference>
<dbReference type="SMART" id="SM00332">
    <property type="entry name" value="PP2Cc"/>
    <property type="match status" value="1"/>
</dbReference>
<dbReference type="EMBL" id="CAJNDS010002400">
    <property type="protein sequence ID" value="CAE7460453.1"/>
    <property type="molecule type" value="Genomic_DNA"/>
</dbReference>
<dbReference type="GO" id="GO:0004722">
    <property type="term" value="F:protein serine/threonine phosphatase activity"/>
    <property type="evidence" value="ECO:0007669"/>
    <property type="project" value="InterPro"/>
</dbReference>
<name>A0A812S3K3_9DINO</name>
<gene>
    <name evidence="2" type="ORF">SNAT2548_LOCUS25556</name>
</gene>
<dbReference type="CDD" id="cd00143">
    <property type="entry name" value="PP2Cc"/>
    <property type="match status" value="1"/>
</dbReference>
<evidence type="ECO:0000313" key="2">
    <source>
        <dbReference type="EMBL" id="CAE7460453.1"/>
    </source>
</evidence>
<dbReference type="PROSITE" id="PS51746">
    <property type="entry name" value="PPM_2"/>
    <property type="match status" value="1"/>
</dbReference>
<dbReference type="InterPro" id="IPR036457">
    <property type="entry name" value="PPM-type-like_dom_sf"/>
</dbReference>
<evidence type="ECO:0000313" key="3">
    <source>
        <dbReference type="Proteomes" id="UP000604046"/>
    </source>
</evidence>
<dbReference type="AlphaFoldDB" id="A0A812S3K3"/>
<organism evidence="2 3">
    <name type="scientific">Symbiodinium natans</name>
    <dbReference type="NCBI Taxonomy" id="878477"/>
    <lineage>
        <taxon>Eukaryota</taxon>
        <taxon>Sar</taxon>
        <taxon>Alveolata</taxon>
        <taxon>Dinophyceae</taxon>
        <taxon>Suessiales</taxon>
        <taxon>Symbiodiniaceae</taxon>
        <taxon>Symbiodinium</taxon>
    </lineage>
</organism>
<dbReference type="Gene3D" id="3.60.40.10">
    <property type="entry name" value="PPM-type phosphatase domain"/>
    <property type="match status" value="1"/>
</dbReference>
<evidence type="ECO:0000259" key="1">
    <source>
        <dbReference type="PROSITE" id="PS51746"/>
    </source>
</evidence>